<gene>
    <name evidence="1" type="ORF">S01H1_70226</name>
</gene>
<dbReference type="EMBL" id="BARS01046686">
    <property type="protein sequence ID" value="GAG31830.1"/>
    <property type="molecule type" value="Genomic_DNA"/>
</dbReference>
<sequence length="59" mass="6316">GAVVSGSCTRLVQAPLPYCDVGFGVETPLPTRGCKKCPIAGRRATIGPRLTMARFVPWR</sequence>
<reference evidence="1" key="1">
    <citation type="journal article" date="2014" name="Front. Microbiol.">
        <title>High frequency of phylogenetically diverse reductive dehalogenase-homologous genes in deep subseafloor sedimentary metagenomes.</title>
        <authorList>
            <person name="Kawai M."/>
            <person name="Futagami T."/>
            <person name="Toyoda A."/>
            <person name="Takaki Y."/>
            <person name="Nishi S."/>
            <person name="Hori S."/>
            <person name="Arai W."/>
            <person name="Tsubouchi T."/>
            <person name="Morono Y."/>
            <person name="Uchiyama I."/>
            <person name="Ito T."/>
            <person name="Fujiyama A."/>
            <person name="Inagaki F."/>
            <person name="Takami H."/>
        </authorList>
    </citation>
    <scope>NUCLEOTIDE SEQUENCE</scope>
    <source>
        <strain evidence="1">Expedition CK06-06</strain>
    </source>
</reference>
<evidence type="ECO:0000313" key="1">
    <source>
        <dbReference type="EMBL" id="GAG31830.1"/>
    </source>
</evidence>
<name>X0WMG2_9ZZZZ</name>
<dbReference type="AlphaFoldDB" id="X0WMG2"/>
<organism evidence="1">
    <name type="scientific">marine sediment metagenome</name>
    <dbReference type="NCBI Taxonomy" id="412755"/>
    <lineage>
        <taxon>unclassified sequences</taxon>
        <taxon>metagenomes</taxon>
        <taxon>ecological metagenomes</taxon>
    </lineage>
</organism>
<accession>X0WMG2</accession>
<comment type="caution">
    <text evidence="1">The sequence shown here is derived from an EMBL/GenBank/DDBJ whole genome shotgun (WGS) entry which is preliminary data.</text>
</comment>
<protein>
    <submittedName>
        <fullName evidence="1">Uncharacterized protein</fullName>
    </submittedName>
</protein>
<feature type="non-terminal residue" evidence="1">
    <location>
        <position position="1"/>
    </location>
</feature>
<proteinExistence type="predicted"/>